<name>A0A174HSG1_BACUN</name>
<dbReference type="EMBL" id="CZAF01000004">
    <property type="protein sequence ID" value="CUO76010.1"/>
    <property type="molecule type" value="Genomic_DNA"/>
</dbReference>
<evidence type="ECO:0000259" key="1">
    <source>
        <dbReference type="Pfam" id="PF01551"/>
    </source>
</evidence>
<dbReference type="RefSeq" id="WP_007850510.1">
    <property type="nucleotide sequence ID" value="NZ_CZAF01000004.1"/>
</dbReference>
<organism evidence="2 3">
    <name type="scientific">Bacteroides uniformis</name>
    <dbReference type="NCBI Taxonomy" id="820"/>
    <lineage>
        <taxon>Bacteria</taxon>
        <taxon>Pseudomonadati</taxon>
        <taxon>Bacteroidota</taxon>
        <taxon>Bacteroidia</taxon>
        <taxon>Bacteroidales</taxon>
        <taxon>Bacteroidaceae</taxon>
        <taxon>Bacteroides</taxon>
    </lineage>
</organism>
<dbReference type="InterPro" id="IPR050570">
    <property type="entry name" value="Cell_wall_metabolism_enzyme"/>
</dbReference>
<gene>
    <name evidence="2" type="ORF">ERS852462_01452</name>
</gene>
<dbReference type="InterPro" id="IPR016047">
    <property type="entry name" value="M23ase_b-sheet_dom"/>
</dbReference>
<dbReference type="PANTHER" id="PTHR21666:SF285">
    <property type="entry name" value="M23 FAMILY METALLOPEPTIDASE"/>
    <property type="match status" value="1"/>
</dbReference>
<dbReference type="AlphaFoldDB" id="A0A174HSG1"/>
<dbReference type="GO" id="GO:0004222">
    <property type="term" value="F:metalloendopeptidase activity"/>
    <property type="evidence" value="ECO:0007669"/>
    <property type="project" value="TreeGrafter"/>
</dbReference>
<proteinExistence type="predicted"/>
<dbReference type="Gene3D" id="2.70.70.10">
    <property type="entry name" value="Glucose Permease (Domain IIA)"/>
    <property type="match status" value="1"/>
</dbReference>
<evidence type="ECO:0000313" key="2">
    <source>
        <dbReference type="EMBL" id="CUO76010.1"/>
    </source>
</evidence>
<feature type="domain" description="M23ase beta-sheet core" evidence="1">
    <location>
        <begin position="46"/>
        <end position="131"/>
    </location>
</feature>
<reference evidence="2 3" key="1">
    <citation type="submission" date="2015-09" db="EMBL/GenBank/DDBJ databases">
        <authorList>
            <consortium name="Pathogen Informatics"/>
        </authorList>
    </citation>
    <scope>NUCLEOTIDE SEQUENCE [LARGE SCALE GENOMIC DNA]</scope>
    <source>
        <strain evidence="2 3">2789STDY5834847</strain>
    </source>
</reference>
<dbReference type="Proteomes" id="UP000095614">
    <property type="component" value="Unassembled WGS sequence"/>
</dbReference>
<evidence type="ECO:0000313" key="3">
    <source>
        <dbReference type="Proteomes" id="UP000095614"/>
    </source>
</evidence>
<protein>
    <submittedName>
        <fullName evidence="2">Peptidase M23</fullName>
    </submittedName>
</protein>
<dbReference type="CDD" id="cd12797">
    <property type="entry name" value="M23_peptidase"/>
    <property type="match status" value="1"/>
</dbReference>
<dbReference type="PANTHER" id="PTHR21666">
    <property type="entry name" value="PEPTIDASE-RELATED"/>
    <property type="match status" value="1"/>
</dbReference>
<dbReference type="SUPFAM" id="SSF51261">
    <property type="entry name" value="Duplicated hybrid motif"/>
    <property type="match status" value="1"/>
</dbReference>
<sequence length="276" mass="31348">MKYTEEMILHSPSGYCMPFEEDKNKEVTLSKGYGEQKDAVTGETFFNHGIDFNASHRPLAAVASGVVSSIGTDKERGVYIVIRYGKYEVTYAHLANIFIRFGQKVKAGQTVAISGSDLHMEVAFDGEELNPIEFLTMLYGNIQALRKAGHEATHEFIQFDGEMKTRYDRDKEEIEELMIRFLPVYMEDLFRGAYTVPEYTEQSLRNVFAVGATKNYFFETMPSMANPLGIGSRALPLASKVQNLLIADFLNYLALRHNVYLSTMDEELKKNFNPRP</sequence>
<dbReference type="InterPro" id="IPR011055">
    <property type="entry name" value="Dup_hybrid_motif"/>
</dbReference>
<dbReference type="OrthoDB" id="1066867at2"/>
<accession>A0A174HSG1</accession>
<dbReference type="Pfam" id="PF01551">
    <property type="entry name" value="Peptidase_M23"/>
    <property type="match status" value="1"/>
</dbReference>